<feature type="region of interest" description="Disordered" evidence="1">
    <location>
        <begin position="45"/>
        <end position="66"/>
    </location>
</feature>
<organism evidence="2 3">
    <name type="scientific">Heterorhabditis bacteriophora</name>
    <name type="common">Entomopathogenic nematode worm</name>
    <dbReference type="NCBI Taxonomy" id="37862"/>
    <lineage>
        <taxon>Eukaryota</taxon>
        <taxon>Metazoa</taxon>
        <taxon>Ecdysozoa</taxon>
        <taxon>Nematoda</taxon>
        <taxon>Chromadorea</taxon>
        <taxon>Rhabditida</taxon>
        <taxon>Rhabditina</taxon>
        <taxon>Rhabditomorpha</taxon>
        <taxon>Strongyloidea</taxon>
        <taxon>Heterorhabditidae</taxon>
        <taxon>Heterorhabditis</taxon>
    </lineage>
</organism>
<reference evidence="3" key="1">
    <citation type="submission" date="2016-11" db="UniProtKB">
        <authorList>
            <consortium name="WormBaseParasite"/>
        </authorList>
    </citation>
    <scope>IDENTIFICATION</scope>
</reference>
<name>A0A1I7X7A4_HETBA</name>
<evidence type="ECO:0000256" key="1">
    <source>
        <dbReference type="SAM" id="MobiDB-lite"/>
    </source>
</evidence>
<feature type="region of interest" description="Disordered" evidence="1">
    <location>
        <begin position="185"/>
        <end position="208"/>
    </location>
</feature>
<accession>A0A1I7X7A4</accession>
<feature type="compositionally biased region" description="Basic and acidic residues" evidence="1">
    <location>
        <begin position="56"/>
        <end position="66"/>
    </location>
</feature>
<dbReference type="WBParaSite" id="Hba_13453">
    <property type="protein sequence ID" value="Hba_13453"/>
    <property type="gene ID" value="Hba_13453"/>
</dbReference>
<evidence type="ECO:0000313" key="2">
    <source>
        <dbReference type="Proteomes" id="UP000095283"/>
    </source>
</evidence>
<protein>
    <submittedName>
        <fullName evidence="3">Uncharacterized protein</fullName>
    </submittedName>
</protein>
<keyword evidence="2" id="KW-1185">Reference proteome</keyword>
<dbReference type="Proteomes" id="UP000095283">
    <property type="component" value="Unplaced"/>
</dbReference>
<sequence length="220" mass="23997">MTIASKNEENLVVGADKIVSTPQSTMSLSRITNAMPPVRRRQLIKSVEDSSQNSKDALKSGNKDNRGKFGSIFEKYQKAGSKRHPLESAVVSRELEKLLREVEQVPGGLEKILRDRGKIPPGLVQVVGTLRQMAKAGKCAGQGSSSNPDPSILKINNELCLSKTDLVRKEITTAKSAELILQEQSRVPPIKKTRSSQQPSGGGRNTDYGVMWSLFEGIGQ</sequence>
<evidence type="ECO:0000313" key="3">
    <source>
        <dbReference type="WBParaSite" id="Hba_13453"/>
    </source>
</evidence>
<dbReference type="AlphaFoldDB" id="A0A1I7X7A4"/>
<proteinExistence type="predicted"/>